<protein>
    <submittedName>
        <fullName evidence="2">HTH domain-containing protein, XRE family</fullName>
    </submittedName>
</protein>
<evidence type="ECO:0000313" key="2">
    <source>
        <dbReference type="EMBL" id="VBB48524.1"/>
    </source>
</evidence>
<dbReference type="SMART" id="SM00530">
    <property type="entry name" value="HTH_XRE"/>
    <property type="match status" value="1"/>
</dbReference>
<dbReference type="SUPFAM" id="SSF47413">
    <property type="entry name" value="lambda repressor-like DNA-binding domains"/>
    <property type="match status" value="1"/>
</dbReference>
<dbReference type="InterPro" id="IPR010982">
    <property type="entry name" value="Lambda_DNA-bd_dom_sf"/>
</dbReference>
<gene>
    <name evidence="2" type="ORF">TRIP_B80032</name>
</gene>
<dbReference type="InterPro" id="IPR001387">
    <property type="entry name" value="Cro/C1-type_HTH"/>
</dbReference>
<reference evidence="2" key="1">
    <citation type="submission" date="2018-07" db="EMBL/GenBank/DDBJ databases">
        <authorList>
            <consortium name="Genoscope - CEA"/>
            <person name="William W."/>
        </authorList>
    </citation>
    <scope>NUCLEOTIDE SEQUENCE</scope>
    <source>
        <strain evidence="2">IK1</strain>
    </source>
</reference>
<proteinExistence type="predicted"/>
<feature type="domain" description="HTH cro/C1-type" evidence="1">
    <location>
        <begin position="12"/>
        <end position="48"/>
    </location>
</feature>
<dbReference type="CDD" id="cd00093">
    <property type="entry name" value="HTH_XRE"/>
    <property type="match status" value="1"/>
</dbReference>
<dbReference type="Gene3D" id="1.10.260.40">
    <property type="entry name" value="lambda repressor-like DNA-binding domains"/>
    <property type="match status" value="1"/>
</dbReference>
<dbReference type="GO" id="GO:0003677">
    <property type="term" value="F:DNA binding"/>
    <property type="evidence" value="ECO:0007669"/>
    <property type="project" value="InterPro"/>
</dbReference>
<dbReference type="EMBL" id="UPXX01000035">
    <property type="protein sequence ID" value="VBB48524.1"/>
    <property type="molecule type" value="Genomic_DNA"/>
</dbReference>
<dbReference type="Pfam" id="PF01381">
    <property type="entry name" value="HTH_3"/>
    <property type="match status" value="1"/>
</dbReference>
<evidence type="ECO:0000259" key="1">
    <source>
        <dbReference type="PROSITE" id="PS50943"/>
    </source>
</evidence>
<name>A0A653AKC0_UNCDX</name>
<accession>A0A653AKC0</accession>
<dbReference type="AlphaFoldDB" id="A0A653AKC0"/>
<dbReference type="PROSITE" id="PS50943">
    <property type="entry name" value="HTH_CROC1"/>
    <property type="match status" value="1"/>
</dbReference>
<organism evidence="2">
    <name type="scientific">Uncultured Desulfatiglans sp</name>
    <dbReference type="NCBI Taxonomy" id="1748965"/>
    <lineage>
        <taxon>Bacteria</taxon>
        <taxon>Pseudomonadati</taxon>
        <taxon>Thermodesulfobacteriota</taxon>
        <taxon>Desulfobacteria</taxon>
        <taxon>Desulfatiglandales</taxon>
        <taxon>Desulfatiglandaceae</taxon>
        <taxon>Desulfatiglans</taxon>
        <taxon>environmental samples</taxon>
    </lineage>
</organism>
<sequence>MDNEDRSLSTLVKEIRQQLALSQEDLARRLNVSYATVNRWENGQSLPSKLAKAQLSAFCKKMIKQGKLALADDLIDSAGLSQD</sequence>